<feature type="domain" description="HTH lysR-type" evidence="5">
    <location>
        <begin position="1"/>
        <end position="59"/>
    </location>
</feature>
<dbReference type="PROSITE" id="PS50931">
    <property type="entry name" value="HTH_LYSR"/>
    <property type="match status" value="1"/>
</dbReference>
<name>A0ABT5RS89_9BURK</name>
<dbReference type="InterPro" id="IPR005119">
    <property type="entry name" value="LysR_subst-bd"/>
</dbReference>
<evidence type="ECO:0000256" key="4">
    <source>
        <dbReference type="ARBA" id="ARBA00023163"/>
    </source>
</evidence>
<organism evidence="6 7">
    <name type="scientific">Acidovorax benzenivorans</name>
    <dbReference type="NCBI Taxonomy" id="2987520"/>
    <lineage>
        <taxon>Bacteria</taxon>
        <taxon>Pseudomonadati</taxon>
        <taxon>Pseudomonadota</taxon>
        <taxon>Betaproteobacteria</taxon>
        <taxon>Burkholderiales</taxon>
        <taxon>Comamonadaceae</taxon>
        <taxon>Acidovorax</taxon>
    </lineage>
</organism>
<dbReference type="SUPFAM" id="SSF46785">
    <property type="entry name" value="Winged helix' DNA-binding domain"/>
    <property type="match status" value="1"/>
</dbReference>
<dbReference type="Pfam" id="PF03466">
    <property type="entry name" value="LysR_substrate"/>
    <property type="match status" value="1"/>
</dbReference>
<keyword evidence="4" id="KW-0804">Transcription</keyword>
<keyword evidence="3" id="KW-0238">DNA-binding</keyword>
<dbReference type="InterPro" id="IPR058163">
    <property type="entry name" value="LysR-type_TF_proteobact-type"/>
</dbReference>
<dbReference type="PANTHER" id="PTHR30537:SF21">
    <property type="entry name" value="HTH-TYPE TRANSCRIPTIONAL REGULATOR SINR-RELATED"/>
    <property type="match status" value="1"/>
</dbReference>
<comment type="caution">
    <text evidence="6">The sequence shown here is derived from an EMBL/GenBank/DDBJ whole genome shotgun (WGS) entry which is preliminary data.</text>
</comment>
<dbReference type="RefSeq" id="WP_274107288.1">
    <property type="nucleotide sequence ID" value="NZ_JAPCKI010000002.1"/>
</dbReference>
<proteinExistence type="inferred from homology"/>
<reference evidence="6" key="1">
    <citation type="submission" date="2022-10" db="EMBL/GenBank/DDBJ databases">
        <title>Description of microaerobic benzene degrading bacteria.</title>
        <authorList>
            <person name="Bedics A."/>
            <person name="Tancsics A."/>
            <person name="Banerjee S."/>
        </authorList>
    </citation>
    <scope>NUCLEOTIDE SEQUENCE</scope>
    <source>
        <strain evidence="6">D2M1</strain>
    </source>
</reference>
<dbReference type="Pfam" id="PF00126">
    <property type="entry name" value="HTH_1"/>
    <property type="match status" value="1"/>
</dbReference>
<dbReference type="InterPro" id="IPR000847">
    <property type="entry name" value="LysR_HTH_N"/>
</dbReference>
<sequence length="318" mass="34604">MKSLKDLDIFVRTVDSGSLSATARALDITPAAASAALKRLEAELGVSLFVRSTRSLRLTQEGALFLEHCRPALVSLQQVQGQLAGGHAGGLRGTLQLAAPSDLGRNVLLPWLDAFQAQHPGVDIRLQLSDRVANVYSEPVDAAFRYGKPQDSSLVALPLAAEHRRVLCAAPYYLQAHGAPDTPHALTEHDGLCFMLGEDVHDRWHFWDAAGREVVVRVRSRNVANDGDVVRRWAVLGRGIAYKSYFDVADDLAAGRLVPLCTGWTTEAVPLFLVAPSRRQFTPLVRALRDFMAERLQALMRRAPDQPHAGPLPTGASG</sequence>
<evidence type="ECO:0000313" key="7">
    <source>
        <dbReference type="Proteomes" id="UP001148932"/>
    </source>
</evidence>
<comment type="similarity">
    <text evidence="1">Belongs to the LysR transcriptional regulatory family.</text>
</comment>
<evidence type="ECO:0000256" key="2">
    <source>
        <dbReference type="ARBA" id="ARBA00023015"/>
    </source>
</evidence>
<dbReference type="SUPFAM" id="SSF53850">
    <property type="entry name" value="Periplasmic binding protein-like II"/>
    <property type="match status" value="1"/>
</dbReference>
<protein>
    <submittedName>
        <fullName evidence="6">LysR family transcriptional regulator</fullName>
    </submittedName>
</protein>
<dbReference type="EMBL" id="JAPCKI010000002">
    <property type="protein sequence ID" value="MDD2176566.1"/>
    <property type="molecule type" value="Genomic_DNA"/>
</dbReference>
<accession>A0ABT5RS89</accession>
<keyword evidence="2" id="KW-0805">Transcription regulation</keyword>
<evidence type="ECO:0000313" key="6">
    <source>
        <dbReference type="EMBL" id="MDD2176566.1"/>
    </source>
</evidence>
<dbReference type="InterPro" id="IPR036390">
    <property type="entry name" value="WH_DNA-bd_sf"/>
</dbReference>
<evidence type="ECO:0000259" key="5">
    <source>
        <dbReference type="PROSITE" id="PS50931"/>
    </source>
</evidence>
<evidence type="ECO:0000256" key="3">
    <source>
        <dbReference type="ARBA" id="ARBA00023125"/>
    </source>
</evidence>
<gene>
    <name evidence="6" type="ORF">OIN59_03910</name>
</gene>
<dbReference type="Proteomes" id="UP001148932">
    <property type="component" value="Unassembled WGS sequence"/>
</dbReference>
<dbReference type="PANTHER" id="PTHR30537">
    <property type="entry name" value="HTH-TYPE TRANSCRIPTIONAL REGULATOR"/>
    <property type="match status" value="1"/>
</dbReference>
<dbReference type="Gene3D" id="3.40.190.290">
    <property type="match status" value="1"/>
</dbReference>
<dbReference type="CDD" id="cd08422">
    <property type="entry name" value="PBP2_CrgA_like"/>
    <property type="match status" value="1"/>
</dbReference>
<dbReference type="Gene3D" id="1.10.10.10">
    <property type="entry name" value="Winged helix-like DNA-binding domain superfamily/Winged helix DNA-binding domain"/>
    <property type="match status" value="1"/>
</dbReference>
<keyword evidence="7" id="KW-1185">Reference proteome</keyword>
<dbReference type="InterPro" id="IPR036388">
    <property type="entry name" value="WH-like_DNA-bd_sf"/>
</dbReference>
<evidence type="ECO:0000256" key="1">
    <source>
        <dbReference type="ARBA" id="ARBA00009437"/>
    </source>
</evidence>